<dbReference type="Pfam" id="PF12780">
    <property type="entry name" value="AAA_8"/>
    <property type="match status" value="1"/>
</dbReference>
<dbReference type="InterPro" id="IPR027417">
    <property type="entry name" value="P-loop_NTPase"/>
</dbReference>
<dbReference type="Gene3D" id="1.10.472.130">
    <property type="match status" value="1"/>
</dbReference>
<dbReference type="InterPro" id="IPR004273">
    <property type="entry name" value="Dynein_heavy_D6_P-loop"/>
</dbReference>
<dbReference type="InterPro" id="IPR003593">
    <property type="entry name" value="AAA+_ATPase"/>
</dbReference>
<dbReference type="Proteomes" id="UP001165090">
    <property type="component" value="Unassembled WGS sequence"/>
</dbReference>
<protein>
    <recommendedName>
        <fullName evidence="17">AAA+ ATPase domain-containing protein</fullName>
    </recommendedName>
</protein>
<evidence type="ECO:0000256" key="8">
    <source>
        <dbReference type="ARBA" id="ARBA00022846"/>
    </source>
</evidence>
<dbReference type="Gene3D" id="1.20.1270.280">
    <property type="match status" value="1"/>
</dbReference>
<keyword evidence="6" id="KW-0970">Cilium biogenesis/degradation</keyword>
<keyword evidence="3" id="KW-0963">Cytoplasm</keyword>
<comment type="similarity">
    <text evidence="2">Belongs to the dynein heavy chain family.</text>
</comment>
<evidence type="ECO:0000259" key="17">
    <source>
        <dbReference type="SMART" id="SM00382"/>
    </source>
</evidence>
<dbReference type="SUPFAM" id="SSF52540">
    <property type="entry name" value="P-loop containing nucleoside triphosphate hydrolases"/>
    <property type="match status" value="4"/>
</dbReference>
<reference evidence="18 19" key="1">
    <citation type="journal article" date="2023" name="IScience">
        <title>Expanded male sex-determining region conserved during the evolution of homothallism in the green alga Volvox.</title>
        <authorList>
            <person name="Yamamoto K."/>
            <person name="Matsuzaki R."/>
            <person name="Mahakham W."/>
            <person name="Heman W."/>
            <person name="Sekimoto H."/>
            <person name="Kawachi M."/>
            <person name="Minakuchi Y."/>
            <person name="Toyoda A."/>
            <person name="Nozaki H."/>
        </authorList>
    </citation>
    <scope>NUCLEOTIDE SEQUENCE [LARGE SCALE GENOMIC DNA]</scope>
    <source>
        <strain evidence="18 19">NIES-4468</strain>
    </source>
</reference>
<dbReference type="InterPro" id="IPR035699">
    <property type="entry name" value="AAA_6"/>
</dbReference>
<dbReference type="Gene3D" id="1.20.920.30">
    <property type="match status" value="1"/>
</dbReference>
<dbReference type="Pfam" id="PF03028">
    <property type="entry name" value="Dynein_heavy"/>
    <property type="match status" value="1"/>
</dbReference>
<dbReference type="InterPro" id="IPR041466">
    <property type="entry name" value="Dynein_AAA5_ext"/>
</dbReference>
<feature type="coiled-coil region" evidence="15">
    <location>
        <begin position="352"/>
        <end position="379"/>
    </location>
</feature>
<dbReference type="Gene3D" id="1.10.287.2620">
    <property type="match status" value="1"/>
</dbReference>
<keyword evidence="14" id="KW-0966">Cell projection</keyword>
<dbReference type="InterPro" id="IPR024317">
    <property type="entry name" value="Dynein_heavy_chain_D4_dom"/>
</dbReference>
<evidence type="ECO:0000256" key="14">
    <source>
        <dbReference type="ARBA" id="ARBA00023273"/>
    </source>
</evidence>
<dbReference type="Pfam" id="PF12777">
    <property type="entry name" value="MT"/>
    <property type="match status" value="1"/>
</dbReference>
<evidence type="ECO:0000256" key="9">
    <source>
        <dbReference type="ARBA" id="ARBA00023017"/>
    </source>
</evidence>
<dbReference type="Gene3D" id="1.20.920.20">
    <property type="match status" value="1"/>
</dbReference>
<dbReference type="InterPro" id="IPR026983">
    <property type="entry name" value="DHC"/>
</dbReference>
<dbReference type="Pfam" id="PF12774">
    <property type="entry name" value="AAA_6"/>
    <property type="match status" value="1"/>
</dbReference>
<dbReference type="InterPro" id="IPR041658">
    <property type="entry name" value="AAA_lid_11"/>
</dbReference>
<evidence type="ECO:0000256" key="5">
    <source>
        <dbReference type="ARBA" id="ARBA00022741"/>
    </source>
</evidence>
<keyword evidence="19" id="KW-1185">Reference proteome</keyword>
<keyword evidence="7" id="KW-0067">ATP-binding</keyword>
<dbReference type="Gene3D" id="1.20.140.100">
    <property type="entry name" value="Dynein heavy chain, N-terminal domain 2"/>
    <property type="match status" value="1"/>
</dbReference>
<dbReference type="PANTHER" id="PTHR22878:SF68">
    <property type="entry name" value="DYNEIN HEAVY CHAIN 6, AXONEMAL-LIKE"/>
    <property type="match status" value="1"/>
</dbReference>
<dbReference type="InterPro" id="IPR042222">
    <property type="entry name" value="Dynein_2_N"/>
</dbReference>
<evidence type="ECO:0000256" key="2">
    <source>
        <dbReference type="ARBA" id="ARBA00008887"/>
    </source>
</evidence>
<dbReference type="InterPro" id="IPR042219">
    <property type="entry name" value="AAA_lid_11_sf"/>
</dbReference>
<feature type="coiled-coil region" evidence="15">
    <location>
        <begin position="875"/>
        <end position="938"/>
    </location>
</feature>
<dbReference type="Gene3D" id="1.10.8.720">
    <property type="entry name" value="Region D6 of dynein motor"/>
    <property type="match status" value="1"/>
</dbReference>
<dbReference type="InterPro" id="IPR024743">
    <property type="entry name" value="Dynein_HC_stalk"/>
</dbReference>
<dbReference type="Pfam" id="PF17857">
    <property type="entry name" value="AAA_lid_1"/>
    <property type="match status" value="1"/>
</dbReference>
<dbReference type="Gene3D" id="3.40.50.300">
    <property type="entry name" value="P-loop containing nucleotide triphosphate hydrolases"/>
    <property type="match status" value="5"/>
</dbReference>
<comment type="caution">
    <text evidence="18">The sequence shown here is derived from an EMBL/GenBank/DDBJ whole genome shotgun (WGS) entry which is preliminary data.</text>
</comment>
<evidence type="ECO:0000256" key="16">
    <source>
        <dbReference type="SAM" id="MobiDB-lite"/>
    </source>
</evidence>
<comment type="subcellular location">
    <subcellularLocation>
        <location evidence="1">Cytoplasm</location>
        <location evidence="1">Cytoskeleton</location>
        <location evidence="1">Flagellum axoneme</location>
    </subcellularLocation>
</comment>
<dbReference type="Pfam" id="PF12781">
    <property type="entry name" value="AAA_9"/>
    <property type="match status" value="1"/>
</dbReference>
<dbReference type="PANTHER" id="PTHR22878">
    <property type="entry name" value="DYNEIN HEAVY CHAIN 6, AXONEMAL-LIKE-RELATED"/>
    <property type="match status" value="1"/>
</dbReference>
<dbReference type="InterPro" id="IPR035706">
    <property type="entry name" value="AAA_9"/>
</dbReference>
<dbReference type="InterPro" id="IPR041589">
    <property type="entry name" value="DNAH3_AAA_lid_1"/>
</dbReference>
<feature type="region of interest" description="Disordered" evidence="16">
    <location>
        <begin position="659"/>
        <end position="707"/>
    </location>
</feature>
<feature type="domain" description="AAA+ ATPase" evidence="17">
    <location>
        <begin position="1512"/>
        <end position="1651"/>
    </location>
</feature>
<feature type="compositionally biased region" description="Low complexity" evidence="16">
    <location>
        <begin position="675"/>
        <end position="707"/>
    </location>
</feature>
<dbReference type="EMBL" id="BSDZ01000078">
    <property type="protein sequence ID" value="GLI67481.1"/>
    <property type="molecule type" value="Genomic_DNA"/>
</dbReference>
<keyword evidence="9" id="KW-0243">Dynein</keyword>
<evidence type="ECO:0000256" key="3">
    <source>
        <dbReference type="ARBA" id="ARBA00022490"/>
    </source>
</evidence>
<keyword evidence="12" id="KW-0505">Motor protein</keyword>
<dbReference type="Gene3D" id="1.20.58.1120">
    <property type="match status" value="1"/>
</dbReference>
<feature type="region of interest" description="Disordered" evidence="16">
    <location>
        <begin position="481"/>
        <end position="519"/>
    </location>
</feature>
<dbReference type="Pfam" id="PF18198">
    <property type="entry name" value="AAA_lid_11"/>
    <property type="match status" value="1"/>
</dbReference>
<keyword evidence="11" id="KW-0969">Cilium</keyword>
<evidence type="ECO:0000313" key="19">
    <source>
        <dbReference type="Proteomes" id="UP001165090"/>
    </source>
</evidence>
<dbReference type="InterPro" id="IPR043160">
    <property type="entry name" value="Dynein_C_barrel"/>
</dbReference>
<dbReference type="Pfam" id="PF12775">
    <property type="entry name" value="AAA_7"/>
    <property type="match status" value="1"/>
</dbReference>
<evidence type="ECO:0000256" key="15">
    <source>
        <dbReference type="SAM" id="Coils"/>
    </source>
</evidence>
<dbReference type="Pfam" id="PF17852">
    <property type="entry name" value="Dynein_AAA_lid"/>
    <property type="match status" value="1"/>
</dbReference>
<dbReference type="SMART" id="SM00382">
    <property type="entry name" value="AAA"/>
    <property type="match status" value="3"/>
</dbReference>
<keyword evidence="5" id="KW-0547">Nucleotide-binding</keyword>
<gene>
    <name evidence="18" type="ORF">VaNZ11_011698</name>
</gene>
<feature type="compositionally biased region" description="Gly residues" evidence="16">
    <location>
        <begin position="501"/>
        <end position="518"/>
    </location>
</feature>
<dbReference type="Gene3D" id="3.10.490.20">
    <property type="match status" value="1"/>
</dbReference>
<evidence type="ECO:0000256" key="7">
    <source>
        <dbReference type="ARBA" id="ARBA00022840"/>
    </source>
</evidence>
<evidence type="ECO:0000256" key="4">
    <source>
        <dbReference type="ARBA" id="ARBA00022701"/>
    </source>
</evidence>
<dbReference type="Gene3D" id="1.10.8.710">
    <property type="match status" value="1"/>
</dbReference>
<dbReference type="InterPro" id="IPR042228">
    <property type="entry name" value="Dynein_linker_3"/>
</dbReference>
<proteinExistence type="inferred from homology"/>
<evidence type="ECO:0000256" key="11">
    <source>
        <dbReference type="ARBA" id="ARBA00023069"/>
    </source>
</evidence>
<dbReference type="InterPro" id="IPR043157">
    <property type="entry name" value="Dynein_AAA1S"/>
</dbReference>
<feature type="coiled-coil region" evidence="15">
    <location>
        <begin position="2962"/>
        <end position="3017"/>
    </location>
</feature>
<feature type="domain" description="AAA+ ATPase" evidence="17">
    <location>
        <begin position="2143"/>
        <end position="2295"/>
    </location>
</feature>
<dbReference type="Gene3D" id="3.20.180.20">
    <property type="entry name" value="Dynein heavy chain, N-terminal domain 2"/>
    <property type="match status" value="1"/>
</dbReference>
<evidence type="ECO:0000256" key="10">
    <source>
        <dbReference type="ARBA" id="ARBA00023054"/>
    </source>
</evidence>
<evidence type="ECO:0000256" key="12">
    <source>
        <dbReference type="ARBA" id="ARBA00023175"/>
    </source>
</evidence>
<dbReference type="InterPro" id="IPR041228">
    <property type="entry name" value="Dynein_C"/>
</dbReference>
<feature type="domain" description="AAA+ ATPase" evidence="17">
    <location>
        <begin position="2497"/>
        <end position="2654"/>
    </location>
</feature>
<dbReference type="Pfam" id="PF18199">
    <property type="entry name" value="Dynein_C"/>
    <property type="match status" value="1"/>
</dbReference>
<evidence type="ECO:0000313" key="18">
    <source>
        <dbReference type="EMBL" id="GLI67481.1"/>
    </source>
</evidence>
<evidence type="ECO:0000256" key="1">
    <source>
        <dbReference type="ARBA" id="ARBA00004611"/>
    </source>
</evidence>
<feature type="region of interest" description="Disordered" evidence="16">
    <location>
        <begin position="79"/>
        <end position="132"/>
    </location>
</feature>
<evidence type="ECO:0000256" key="6">
    <source>
        <dbReference type="ARBA" id="ARBA00022794"/>
    </source>
</evidence>
<keyword evidence="4" id="KW-0493">Microtubule</keyword>
<organism evidence="18 19">
    <name type="scientific">Volvox africanus</name>
    <dbReference type="NCBI Taxonomy" id="51714"/>
    <lineage>
        <taxon>Eukaryota</taxon>
        <taxon>Viridiplantae</taxon>
        <taxon>Chlorophyta</taxon>
        <taxon>core chlorophytes</taxon>
        <taxon>Chlorophyceae</taxon>
        <taxon>CS clade</taxon>
        <taxon>Chlamydomonadales</taxon>
        <taxon>Volvocaceae</taxon>
        <taxon>Volvox</taxon>
    </lineage>
</organism>
<keyword evidence="8" id="KW-0282">Flagellum</keyword>
<evidence type="ECO:0000256" key="13">
    <source>
        <dbReference type="ARBA" id="ARBA00023212"/>
    </source>
</evidence>
<name>A0ABQ5SCW1_9CHLO</name>
<keyword evidence="13" id="KW-0206">Cytoskeleton</keyword>
<sequence length="4191" mass="470588">MASRDNDLQQQPGQLKNALYLQPKAAAGVHAPKAAKKYAQAQAAAQLSATRSLAPLEATAGFEKAQQIRSTLNSLGSKKAPVLEKLKQTPQSPKTDVPPLDKPLPAVAPPLRGSGRKKDEGTLATSPPRPPVMAADIVNRTRGDNGNGHAARLPNKQDLGDGLPYVKLIYTLREYPNTEDFVYLRRMDRNPSEYDPYALEVVPFAAIDQRDFYTMSVRGITHYLDGTSSDFATLEQWERELHLFSRLKHLKIFRLYKLWRAFRLWKRAVNQHKFHKARAALERNLFQLSPVFQGPLRRFHGLCFELSHTRMHNVESIKVYTLDEFVGAQSDHKAVVEVRLAQFHEDTFQTVLQACRDDLDKLEERLAEFNKKHDENESQRAGELAKSQHINFLARAEAEKDREQGQSDFAYTIAAARRSEQRRLLNFIRLADYMVCDTLHSVLLESLRELLDSTRPKRPVVVLFQDMDAAAAAAAAEAAAITGTDTERKSSKDGTAPSGSVSGGAGGATVDGSSGGAAGSKEAAASAAATDALFQLELLLADNQEDLLYDPHPEEFFEEMQRIMANYLESLCGITRLYGDGTLMSVVMGDKAGEVEPGTELQELITNENYDDLVVSVRDSVVEAFQHAEDHKQCYLPYRDMVLFHNTLDIPGLAPLFKAKGDPLPAEDSTADANQQHQQQQQQQQQQADTVEAGADGDVGSGSSAQQQQRVTLATFRQLMDLLAEQKAQMEALLPHRDVSIVRIAVGHFKDAVIPSPTRCLEEMHAMLPALAADLFHDFMSTVQNALSRLQAPSSAVEEYVEKLQFLGEVRESEKRLDFACNEIHDLYGLIDEYNIPVSPMDRAAYATMDSTYNTLKTTMEEVEGARDDHVSKYSANLEQGIEAIIKEVTEIRNEAQHEMVLSEDSEHDKVVAYLQQLKEAVDRLMAESARINKYQRLFKVPEAKSEDLTDTADEVNLKLNLWLGRAEWESITDIWCATHFESLDIQVLEDTTNKFHKMVYKMERGLPPSKLVPKFRSAVDDFRNLLPVVSALRNRALKERHWNKIFETIGQQIVRDSSFTLQVLLDAKVQVWKDSISTVSTEATQEMALEELLAKVSNKWVDLEFNVVPYKESKDVFILGGIEDIQIALEDSMVTMSTILASRFVTGIRPEVEKVERQLTLFADTLDEWISVQKAWMYLEPIFSAIDIQRQLPVEAKAFFAVDKQLREIMRRTKDRPNALMAGTHPGVLETFQKANETLEKIQKNLEDYLETKRMAFPRFYFLSNDELLEILAQTKNVQAVQPHMGKCFDGIRRLDFGDDPKSIDIHAMISGEGERVSLGKNTKARGNVEKWLGDVESAMIANLKKLAKAGWAAYPEEARSAWVLKQPAQLVIAISQVYWCHGVEEALRSIDAIGALGDYKLINVRQLADLTKLVRGELSSLHRRIIAALITIDVHARDIVDALHAGRVTDINSFQWQMQLRYYFENEDIIVRQVNARFVYAYEYLGAQPRLVVTPMTDRCYLTLTGALHLKLGGAPAGPAGTGKTETTKDLGKALGVNCVVFNCGDNLDYKFMGKFFSGLAQCGAWACFDEFNRIDIEVLSVVAQQLLTIQNALKAGMSTFNFEGRIIKLVPTCGVFITMNPGYAGRTELPDNLKALFRPMAMMIPDYALVAEVMLFSEGFEDSKTLSRKMVKLYKLSSEQLSQQDHYDFGMRAVKSVLVMAGSLKRANPDLSEDVVLIRAMRDSNLPKFLVDDVELFQNIISDLFPGLAVPDQDFGELEESIRAVLSTRGLQQPRAFVTKVIQLYDTMNVRFGVMLVGPTGGGKTECYRTLQGATTRLRTELKHPSEKYQATHTYTFNPKCIKMGELYGEYNLLTNEWTDGLGSTLIRTAVNDTTPDRKWVVFDGPVDAIWIENMNTVLDDNCTLCLPNGERIKLNPVTMRMLFEVQDLAVASPATVSRCGMVYIALEELGWRPAIQTWARQKLLAAIPQIKPEYAETIYTMFDQYVDAGLTWVRKHGKEYIASVDNNLTTSLALMLQSLVSPSRGFQWGAKPEEINIALGKLFGFCYVWALGGNLVHTVKEEFDEFLRDQLQTVCAFPGSATVFDFFLDCNKRFPPEFKNWTDIVPSFTYKRELPYFQMMVPTVDTVRFSYLLDACLDVQRSVLFTGVTGVGKSVITVAALEDIRERKNVVPFTINFSAQTQAIDTQLLIESKLEKKRKTRYGAPVNKRIVFFVDDVNMPAREKYGAQPPIELLRQFQDFKGFYDRKKLFWKDVEDTTLCAACAPPGGGRQEITPRFVRHFTMLCVPPPSDAATKTILSAIFNGFLADFPRDMASVAVPIVNCSVEAYDRISEELLPTPAKSHYTFNLRDLSKVFQGLLMITPGTCKDRDIMMRLWLHESCRVFHDRLINIEDKEYFKRMLVELANKHGLGSSNYDELFGQGRYIMFGDWIKIGLDREERRYEEIGTDVSRVVAVLEEYLDEYNLSNTNSLNLVFFMDAVEHITRIARILRQPRGNAMLVGVGGSGKSSLTRFATFMGGFKSFSIELTRGYGANEFREDLKKLYRTAGIDGEPVVFLFSDTQIVQEGFLEDINNMLNSGEVPGMFAQDEKDRIVNDIREWVLATGGNPSKDGCYTAFINRVRDNLHLVLAMSPVGEAFRSRCRQFPSLINCTTIDWFSAWPEEALLSVSQKFLANTDLGGDTVRDSLAAMCVTIHTSVATASDRFYAELRRRYYTTPKSYLDLINLYLQLLSDKRDELSTAKDRLLNGLGKLSDTNALVDRMKAELAGLQPILEAKSRATADLLVKVAADQEQAEKVKKVVAAEERDVKAMQVETQAMADSAKADLDEAMPALNAALAALKALDKNDIVEIKSFPKPPQAVQMTMEAVCILKGEKPDWDTAKRLLGDPGFMRSLEEFDKDNISDATIKKLQKYLENPDYTPDLVAKVSKAARSLCMWTHAMNTYNRVAKVVGPKKVALRQAESQLGEANAKLADKQAALREVEERVENLRRQLADAQREQRELNDQADLTRKRLERAGKLTSGLADEGVRWQATAETIGVQLIKLVGDVFLAAACIAYYGAFTGAYRQMLVSSWIGECKTRGIPVSEAATLRTTLGNPVEIREWNIWGLPTDDVSVDNGILVTRGKRWPLMIDPQGQANGWIKAMESRNGLRCIKLTDGNFLRTLENSIRIGNPVLIEDVGETLDPALEPVLQKAIFKQGGRTLIRLGDSDVDYDPNFRFFITTKLANPHYLPEVCIKVTIINFTVTMKGLEDQLLGEVVRKERPDLEEAKDRLVLSISADKKQLGELEDKILKLLKESSGNILDDEQLINTLNHSKTTSSVISNRVQEAEVTERSINEAREHYRPAATRGSILYFVVADLSLISPMYQFSLSYFAKMFSYCIDKSEKADDVPTRLQLLSDFVTRFIYNNVSRGLFEEHKLLYSFLLCTSVLRHASAGPEITAPEWSFFVRGAGGAPPTNRPNPHPDWISSSAWTALVHLENTVADVFTGLTESLANEGVEWRAWFEAHEPHLLPLPGDWESRLVSQRPFAKLLVIKVLREEKLIFACAQYVAGKLGTEFTEPPPWSLDDVFPDTSCRTPIIFILSTGADPTAMLQRFAEKNGYVTGERLHMISLGQGQGPIAEMLINQAIKSGDWVCLQNCHLASSWMLRLEEKVEELSKESTQVHPEFRLWLTSMPSKVFPVLVLQNGIKLTNEPPKGVKANINRTYNDLTPEALNACPAKPIPFKKLLFALSFFHAVVQERRKFGPLGWNIRYEFNTSDLECSAMTLRMFLSEQELIPWPAIEYVVGQINYGGRVTDDLDRRCLMSILRQYITPRVLNESYTFTPSGLYYSPNAEGSLEDYRDYIRGLPATEAPEVFGMHTNANISFQLQETRKLVEAVLSIQPRLSSGSSGKSSDETVSELAAELQAGLPPLLNRDEAAAGLFDRTETGQLNSLSVVLGQEMDRFNRLSGAVASSLVELQKAIKGLVVMSGELEGVYNSMLNNQVPEAWSRYAYPSLKPLASWVVDYHQRIAFMRAWLTGGTPKCFWLPGFFFPQGFMTGVLQMHARKYSIPIDTLSFGFQVTPHDAPDQVPVEAVPEDGILIDGLWIDGARWDRSVTWLEESEPAVMYAPLPVIHFRPMQDYEPPASEYQCPLYKTSVRAGVLSTTGQSTNFVLCVSLPMREGTSSDFWILQGVALLCMLND</sequence>
<accession>A0ABQ5SCW1</accession>
<dbReference type="Gene3D" id="6.10.140.1060">
    <property type="match status" value="1"/>
</dbReference>
<dbReference type="Pfam" id="PF08393">
    <property type="entry name" value="DHC_N2"/>
    <property type="match status" value="1"/>
</dbReference>
<keyword evidence="10 15" id="KW-0175">Coiled coil</keyword>
<dbReference type="Gene3D" id="1.10.8.1220">
    <property type="match status" value="1"/>
</dbReference>
<dbReference type="InterPro" id="IPR013602">
    <property type="entry name" value="Dynein_heavy_linker"/>
</dbReference>